<dbReference type="InterPro" id="IPR001310">
    <property type="entry name" value="Histidine_triad_HIT"/>
</dbReference>
<accession>A0A080N489</accession>
<sequence>MNDDCLFCKIIAGDVPCDKVYEDETTLAFRDVHPMAKVHVLVVPKEHYANVAQVAQSDPVLAAHMLQVAQRIADAEYNGSFRLVCNTGEDAGQSVFHAHMHVLTGQRCSQEVAF</sequence>
<dbReference type="InterPro" id="IPR036265">
    <property type="entry name" value="HIT-like_sf"/>
</dbReference>
<dbReference type="Proteomes" id="UP000028730">
    <property type="component" value="Unassembled WGS sequence"/>
</dbReference>
<reference evidence="5 6" key="1">
    <citation type="journal article" date="2014" name="Appl. Environ. Microbiol.">
        <title>Genomic encyclopedia of type strains of the genus Bifidobacterium.</title>
        <authorList>
            <person name="Milani C."/>
            <person name="Lugli G.A."/>
            <person name="Duranti S."/>
            <person name="Turroni F."/>
            <person name="Bottacini F."/>
            <person name="Mangifesta M."/>
            <person name="Sanchez B."/>
            <person name="Viappiani A."/>
            <person name="Mancabelli L."/>
            <person name="Taminiau B."/>
            <person name="Delcenserie V."/>
            <person name="Barrangou R."/>
            <person name="Margolles A."/>
            <person name="van Sinderen D."/>
            <person name="Ventura M."/>
        </authorList>
    </citation>
    <scope>NUCLEOTIDE SEQUENCE [LARGE SCALE GENOMIC DNA]</scope>
    <source>
        <strain evidence="5 6">DSM 19703</strain>
    </source>
</reference>
<dbReference type="EMBL" id="ATLK01000001">
    <property type="protein sequence ID" value="KFF31140.1"/>
    <property type="molecule type" value="Genomic_DNA"/>
</dbReference>
<evidence type="ECO:0000313" key="5">
    <source>
        <dbReference type="EMBL" id="KFF31140.1"/>
    </source>
</evidence>
<dbReference type="CDD" id="cd01276">
    <property type="entry name" value="PKCI_related"/>
    <property type="match status" value="1"/>
</dbReference>
<evidence type="ECO:0000313" key="6">
    <source>
        <dbReference type="Proteomes" id="UP000028730"/>
    </source>
</evidence>
<dbReference type="PROSITE" id="PS51084">
    <property type="entry name" value="HIT_2"/>
    <property type="match status" value="1"/>
</dbReference>
<keyword evidence="6" id="KW-1185">Reference proteome</keyword>
<dbReference type="STRING" id="1341695.BBOMB_0472"/>
<evidence type="ECO:0000256" key="3">
    <source>
        <dbReference type="PROSITE-ProRule" id="PRU00464"/>
    </source>
</evidence>
<feature type="active site" description="Tele-AMP-histidine intermediate" evidence="1">
    <location>
        <position position="99"/>
    </location>
</feature>
<evidence type="ECO:0000259" key="4">
    <source>
        <dbReference type="PROSITE" id="PS51084"/>
    </source>
</evidence>
<evidence type="ECO:0000256" key="2">
    <source>
        <dbReference type="PIRSR" id="PIRSR601310-3"/>
    </source>
</evidence>
<gene>
    <name evidence="5" type="ORF">BBOMB_0472</name>
</gene>
<name>A0A080N489_9BIFI</name>
<dbReference type="OrthoDB" id="9784774at2"/>
<proteinExistence type="predicted"/>
<dbReference type="PANTHER" id="PTHR23089">
    <property type="entry name" value="HISTIDINE TRIAD HIT PROTEIN"/>
    <property type="match status" value="1"/>
</dbReference>
<feature type="short sequence motif" description="Histidine triad motif" evidence="2 3">
    <location>
        <begin position="97"/>
        <end position="101"/>
    </location>
</feature>
<organism evidence="5 6">
    <name type="scientific">Bifidobacterium bombi DSM 19703</name>
    <dbReference type="NCBI Taxonomy" id="1341695"/>
    <lineage>
        <taxon>Bacteria</taxon>
        <taxon>Bacillati</taxon>
        <taxon>Actinomycetota</taxon>
        <taxon>Actinomycetes</taxon>
        <taxon>Bifidobacteriales</taxon>
        <taxon>Bifidobacteriaceae</taxon>
        <taxon>Bifidobacterium</taxon>
    </lineage>
</organism>
<dbReference type="AlphaFoldDB" id="A0A080N489"/>
<evidence type="ECO:0000256" key="1">
    <source>
        <dbReference type="PIRSR" id="PIRSR601310-1"/>
    </source>
</evidence>
<dbReference type="Pfam" id="PF11969">
    <property type="entry name" value="DcpS_C"/>
    <property type="match status" value="1"/>
</dbReference>
<feature type="domain" description="HIT" evidence="4">
    <location>
        <begin position="6"/>
        <end position="114"/>
    </location>
</feature>
<dbReference type="PRINTS" id="PR00332">
    <property type="entry name" value="HISTRIAD"/>
</dbReference>
<protein>
    <submittedName>
        <fullName evidence="5">Histidine triad (HIT) protein, scavenger mRNA decapping enzyme</fullName>
    </submittedName>
</protein>
<dbReference type="GO" id="GO:0003824">
    <property type="term" value="F:catalytic activity"/>
    <property type="evidence" value="ECO:0007669"/>
    <property type="project" value="InterPro"/>
</dbReference>
<dbReference type="eggNOG" id="COG0537">
    <property type="taxonomic scope" value="Bacteria"/>
</dbReference>
<comment type="caution">
    <text evidence="5">The sequence shown here is derived from an EMBL/GenBank/DDBJ whole genome shotgun (WGS) entry which is preliminary data.</text>
</comment>
<dbReference type="RefSeq" id="WP_044086646.1">
    <property type="nucleotide sequence ID" value="NZ_ATLK01000001.1"/>
</dbReference>
<dbReference type="SUPFAM" id="SSF54197">
    <property type="entry name" value="HIT-like"/>
    <property type="match status" value="1"/>
</dbReference>
<dbReference type="Gene3D" id="3.30.428.10">
    <property type="entry name" value="HIT-like"/>
    <property type="match status" value="1"/>
</dbReference>
<dbReference type="InterPro" id="IPR011146">
    <property type="entry name" value="HIT-like"/>
</dbReference>